<keyword evidence="1" id="KW-1133">Transmembrane helix</keyword>
<feature type="transmembrane region" description="Helical" evidence="1">
    <location>
        <begin position="12"/>
        <end position="33"/>
    </location>
</feature>
<comment type="caution">
    <text evidence="2">The sequence shown here is derived from an EMBL/GenBank/DDBJ whole genome shotgun (WGS) entry which is preliminary data.</text>
</comment>
<evidence type="ECO:0000256" key="1">
    <source>
        <dbReference type="SAM" id="Phobius"/>
    </source>
</evidence>
<dbReference type="Proteomes" id="UP000070069">
    <property type="component" value="Unassembled WGS sequence"/>
</dbReference>
<dbReference type="EMBL" id="LTBM01000020">
    <property type="protein sequence ID" value="KXT29060.1"/>
    <property type="molecule type" value="Genomic_DNA"/>
</dbReference>
<protein>
    <submittedName>
        <fullName evidence="2">Uncharacterized protein</fullName>
    </submittedName>
</protein>
<gene>
    <name evidence="2" type="ORF">AXA84_0423</name>
</gene>
<name>A0A139JQC3_9MOLU</name>
<dbReference type="PATRIC" id="fig|203274.3.peg.219"/>
<evidence type="ECO:0000313" key="3">
    <source>
        <dbReference type="Proteomes" id="UP000070069"/>
    </source>
</evidence>
<keyword evidence="1" id="KW-0812">Transmembrane</keyword>
<proteinExistence type="predicted"/>
<keyword evidence="1" id="KW-0472">Membrane</keyword>
<organism evidence="2 3">
    <name type="scientific">Candidatus Phytoplasma oryzae</name>
    <dbReference type="NCBI Taxonomy" id="203274"/>
    <lineage>
        <taxon>Bacteria</taxon>
        <taxon>Bacillati</taxon>
        <taxon>Mycoplasmatota</taxon>
        <taxon>Mollicutes</taxon>
        <taxon>Acholeplasmatales</taxon>
        <taxon>Acholeplasmataceae</taxon>
        <taxon>Candidatus Phytoplasma</taxon>
        <taxon>16SrXI (Rice yellow dwarf group)</taxon>
    </lineage>
</organism>
<reference evidence="2 3" key="1">
    <citation type="submission" date="2016-02" db="EMBL/GenBank/DDBJ databases">
        <title>A draft genome sequence of Candidatus Phytoplasma oryzae strain Mbita1, the causative agent of Napier Grass stunt disease in Kenya.</title>
        <authorList>
            <person name="Fischer A."/>
            <person name="Santa-Cruz I."/>
            <person name="Wambua L."/>
            <person name="Olds C."/>
            <person name="Midega C."/>
            <person name="Dickinson M."/>
            <person name="Kawicha P."/>
            <person name="Khan Z."/>
            <person name="Masiga D."/>
            <person name="Jores J."/>
            <person name="Bernd S."/>
        </authorList>
    </citation>
    <scope>NUCLEOTIDE SEQUENCE [LARGE SCALE GENOMIC DNA]</scope>
    <source>
        <strain evidence="2">Mbita1</strain>
    </source>
</reference>
<evidence type="ECO:0000313" key="2">
    <source>
        <dbReference type="EMBL" id="KXT29060.1"/>
    </source>
</evidence>
<accession>A0A139JQC3</accession>
<dbReference type="RefSeq" id="WP_160330323.1">
    <property type="nucleotide sequence ID" value="NZ_LTBM01000020.1"/>
</dbReference>
<sequence length="54" mass="6484">MKLKKGKFKKIFKWIILFLLFFIIVIIIIMKFFPSKTEFVQIPIPEPKVSVTKQ</sequence>
<dbReference type="AlphaFoldDB" id="A0A139JQC3"/>